<dbReference type="EMBL" id="OX465083">
    <property type="protein sequence ID" value="CAI9293379.1"/>
    <property type="molecule type" value="Genomic_DNA"/>
</dbReference>
<reference evidence="1" key="1">
    <citation type="submission" date="2023-04" db="EMBL/GenBank/DDBJ databases">
        <authorList>
            <person name="Vijverberg K."/>
            <person name="Xiong W."/>
            <person name="Schranz E."/>
        </authorList>
    </citation>
    <scope>NUCLEOTIDE SEQUENCE</scope>
</reference>
<keyword evidence="2" id="KW-1185">Reference proteome</keyword>
<evidence type="ECO:0000313" key="1">
    <source>
        <dbReference type="EMBL" id="CAI9293379.1"/>
    </source>
</evidence>
<gene>
    <name evidence="1" type="ORF">LSALG_LOCUS32403</name>
</gene>
<dbReference type="AlphaFoldDB" id="A0AA36EEN3"/>
<protein>
    <submittedName>
        <fullName evidence="1">Uncharacterized protein</fullName>
    </submittedName>
</protein>
<name>A0AA36EEN3_LACSI</name>
<accession>A0AA36EEN3</accession>
<evidence type="ECO:0000313" key="2">
    <source>
        <dbReference type="Proteomes" id="UP001177003"/>
    </source>
</evidence>
<dbReference type="Proteomes" id="UP001177003">
    <property type="component" value="Chromosome 7"/>
</dbReference>
<organism evidence="1 2">
    <name type="scientific">Lactuca saligna</name>
    <name type="common">Willowleaf lettuce</name>
    <dbReference type="NCBI Taxonomy" id="75948"/>
    <lineage>
        <taxon>Eukaryota</taxon>
        <taxon>Viridiplantae</taxon>
        <taxon>Streptophyta</taxon>
        <taxon>Embryophyta</taxon>
        <taxon>Tracheophyta</taxon>
        <taxon>Spermatophyta</taxon>
        <taxon>Magnoliopsida</taxon>
        <taxon>eudicotyledons</taxon>
        <taxon>Gunneridae</taxon>
        <taxon>Pentapetalae</taxon>
        <taxon>asterids</taxon>
        <taxon>campanulids</taxon>
        <taxon>Asterales</taxon>
        <taxon>Asteraceae</taxon>
        <taxon>Cichorioideae</taxon>
        <taxon>Cichorieae</taxon>
        <taxon>Lactucinae</taxon>
        <taxon>Lactuca</taxon>
    </lineage>
</organism>
<sequence length="223" mass="24875">MARVLCCFHVVADDFPGYILNGAGMSTSWRLCEKRSAFYAILRGVEKRVDFMDMLAKKWVGSLRYREDDLIDRVLPFFPIFDPVSVNIGVESSRNKSVVEEVVEDSKEGVIPLVYTHKSSWKSVNDQNVEQKATSEENVVRFLPDFVLESSECFEVWGEQGSMKEGLCLVCFGHLESPVIGASEVEDAEEFVGGGGRLEDVSRNDVDHLAAVDEALDAFAFCA</sequence>
<proteinExistence type="predicted"/>